<dbReference type="EC" id="2.4.2.29" evidence="7"/>
<dbReference type="EMBL" id="PIUK01000108">
    <property type="protein sequence ID" value="MBY6276777.1"/>
    <property type="molecule type" value="Genomic_DNA"/>
</dbReference>
<keyword evidence="7" id="KW-0479">Metal-binding</keyword>
<feature type="binding site" evidence="7">
    <location>
        <begin position="93"/>
        <end position="97"/>
    </location>
    <ligand>
        <name>substrate</name>
    </ligand>
</feature>
<dbReference type="AlphaFoldDB" id="A0A953I4K7"/>
<proteinExistence type="inferred from homology"/>
<dbReference type="Proteomes" id="UP000732377">
    <property type="component" value="Unassembled WGS sequence"/>
</dbReference>
<evidence type="ECO:0000259" key="9">
    <source>
        <dbReference type="Pfam" id="PF01702"/>
    </source>
</evidence>
<dbReference type="PANTHER" id="PTHR46499">
    <property type="entry name" value="QUEUINE TRNA-RIBOSYLTRANSFERASE"/>
    <property type="match status" value="1"/>
</dbReference>
<keyword evidence="1 7" id="KW-0328">Glycosyltransferase</keyword>
<evidence type="ECO:0000256" key="5">
    <source>
        <dbReference type="ARBA" id="ARBA00022833"/>
    </source>
</evidence>
<feature type="binding site" evidence="7">
    <location>
        <position position="336"/>
    </location>
    <ligand>
        <name>Zn(2+)</name>
        <dbReference type="ChEBI" id="CHEBI:29105"/>
    </ligand>
</feature>
<comment type="catalytic activity">
    <reaction evidence="6 7">
        <text>7-aminomethyl-7-carbaguanine + guanosine(34) in tRNA = 7-aminomethyl-7-carbaguanosine(34) in tRNA + guanine</text>
        <dbReference type="Rhea" id="RHEA:24104"/>
        <dbReference type="Rhea" id="RHEA-COMP:10341"/>
        <dbReference type="Rhea" id="RHEA-COMP:10342"/>
        <dbReference type="ChEBI" id="CHEBI:16235"/>
        <dbReference type="ChEBI" id="CHEBI:58703"/>
        <dbReference type="ChEBI" id="CHEBI:74269"/>
        <dbReference type="ChEBI" id="CHEBI:82833"/>
        <dbReference type="EC" id="2.4.2.29"/>
    </reaction>
</comment>
<dbReference type="InterPro" id="IPR002616">
    <property type="entry name" value="tRNA_ribo_trans-like"/>
</dbReference>
<feature type="binding site" evidence="7">
    <location>
        <position position="147"/>
    </location>
    <ligand>
        <name>substrate</name>
    </ligand>
</feature>
<evidence type="ECO:0000256" key="1">
    <source>
        <dbReference type="ARBA" id="ARBA00022676"/>
    </source>
</evidence>
<feature type="region of interest" description="RNA binding" evidence="7">
    <location>
        <begin position="248"/>
        <end position="254"/>
    </location>
</feature>
<dbReference type="GO" id="GO:0008616">
    <property type="term" value="P:tRNA queuosine(34) biosynthetic process"/>
    <property type="evidence" value="ECO:0007669"/>
    <property type="project" value="UniProtKB-UniRule"/>
</dbReference>
<evidence type="ECO:0000256" key="8">
    <source>
        <dbReference type="SAM" id="MobiDB-lite"/>
    </source>
</evidence>
<dbReference type="HAMAP" id="MF_00168">
    <property type="entry name" value="Q_tRNA_Tgt"/>
    <property type="match status" value="1"/>
</dbReference>
<comment type="similarity">
    <text evidence="7">Belongs to the queuine tRNA-ribosyltransferase family.</text>
</comment>
<accession>A0A953I4K7</accession>
<feature type="active site" description="Nucleophile" evidence="7">
    <location>
        <position position="267"/>
    </location>
</feature>
<feature type="binding site" evidence="7">
    <location>
        <position position="307"/>
    </location>
    <ligand>
        <name>Zn(2+)</name>
        <dbReference type="ChEBI" id="CHEBI:29105"/>
    </ligand>
</feature>
<keyword evidence="2 7" id="KW-0808">Transferase</keyword>
<dbReference type="NCBIfam" id="TIGR00430">
    <property type="entry name" value="Q_tRNA_tgt"/>
    <property type="match status" value="1"/>
</dbReference>
<organism evidence="10 11">
    <name type="scientific">Symbiobacterium thermophilum</name>
    <dbReference type="NCBI Taxonomy" id="2734"/>
    <lineage>
        <taxon>Bacteria</taxon>
        <taxon>Bacillati</taxon>
        <taxon>Bacillota</taxon>
        <taxon>Clostridia</taxon>
        <taxon>Eubacteriales</taxon>
        <taxon>Symbiobacteriaceae</taxon>
        <taxon>Symbiobacterium</taxon>
    </lineage>
</organism>
<dbReference type="NCBIfam" id="TIGR00449">
    <property type="entry name" value="tgt_general"/>
    <property type="match status" value="1"/>
</dbReference>
<feature type="binding site" evidence="7">
    <location>
        <position position="305"/>
    </location>
    <ligand>
        <name>Zn(2+)</name>
        <dbReference type="ChEBI" id="CHEBI:29105"/>
    </ligand>
</feature>
<keyword evidence="5 7" id="KW-0862">Zinc</keyword>
<dbReference type="InterPro" id="IPR050076">
    <property type="entry name" value="ArchSynthase1/Queuine_TRR"/>
</dbReference>
<dbReference type="GO" id="GO:0046872">
    <property type="term" value="F:metal ion binding"/>
    <property type="evidence" value="ECO:0007669"/>
    <property type="project" value="UniProtKB-KW"/>
</dbReference>
<dbReference type="Pfam" id="PF01702">
    <property type="entry name" value="TGT"/>
    <property type="match status" value="1"/>
</dbReference>
<protein>
    <recommendedName>
        <fullName evidence="7">Queuine tRNA-ribosyltransferase</fullName>
        <ecNumber evidence="7">2.4.2.29</ecNumber>
    </recommendedName>
    <alternativeName>
        <fullName evidence="7">Guanine insertion enzyme</fullName>
    </alternativeName>
    <alternativeName>
        <fullName evidence="7">tRNA-guanine transglycosylase</fullName>
    </alternativeName>
</protein>
<evidence type="ECO:0000256" key="6">
    <source>
        <dbReference type="ARBA" id="ARBA00050112"/>
    </source>
</evidence>
<feature type="binding site" evidence="7">
    <location>
        <position position="310"/>
    </location>
    <ligand>
        <name>Zn(2+)</name>
        <dbReference type="ChEBI" id="CHEBI:29105"/>
    </ligand>
</feature>
<evidence type="ECO:0000256" key="7">
    <source>
        <dbReference type="HAMAP-Rule" id="MF_00168"/>
    </source>
</evidence>
<dbReference type="GO" id="GO:0005829">
    <property type="term" value="C:cytosol"/>
    <property type="evidence" value="ECO:0007669"/>
    <property type="project" value="TreeGrafter"/>
</dbReference>
<dbReference type="FunFam" id="3.20.20.105:FF:000001">
    <property type="entry name" value="Queuine tRNA-ribosyltransferase"/>
    <property type="match status" value="1"/>
</dbReference>
<feature type="region of interest" description="Disordered" evidence="8">
    <location>
        <begin position="375"/>
        <end position="400"/>
    </location>
</feature>
<dbReference type="PANTHER" id="PTHR46499:SF1">
    <property type="entry name" value="QUEUINE TRNA-RIBOSYLTRANSFERASE"/>
    <property type="match status" value="1"/>
</dbReference>
<gene>
    <name evidence="7" type="primary">tgt</name>
    <name evidence="10" type="ORF">CWE10_11305</name>
</gene>
<comment type="caution">
    <text evidence="10">The sequence shown here is derived from an EMBL/GenBank/DDBJ whole genome shotgun (WGS) entry which is preliminary data.</text>
</comment>
<comment type="function">
    <text evidence="7">Catalyzes the base-exchange of a guanine (G) residue with the queuine precursor 7-aminomethyl-7-deazaguanine (PreQ1) at position 34 (anticodon wobble position) in tRNAs with GU(N) anticodons (tRNA-Asp, -Asn, -His and -Tyr). Catalysis occurs through a double-displacement mechanism. The nucleophile active site attacks the C1' of nucleotide 34 to detach the guanine base from the RNA, forming a covalent enzyme-RNA intermediate. The proton acceptor active site deprotonates the incoming PreQ1, allowing a nucleophilic attack on the C1' of the ribose to form the product. After dissociation, two additional enzymatic reactions on the tRNA convert PreQ1 to queuine (Q), resulting in the hypermodified nucleoside queuosine (7-(((4,5-cis-dihydroxy-2-cyclopenten-1-yl)amino)methyl)-7-deazaguanosine).</text>
</comment>
<evidence type="ECO:0000256" key="4">
    <source>
        <dbReference type="ARBA" id="ARBA00022785"/>
    </source>
</evidence>
<keyword evidence="3 7" id="KW-0819">tRNA processing</keyword>
<reference evidence="10" key="1">
    <citation type="submission" date="2017-11" db="EMBL/GenBank/DDBJ databases">
        <title>Three new genomes from thermophilic consortium.</title>
        <authorList>
            <person name="Quaggio R."/>
            <person name="Amgarten D."/>
            <person name="Setubal J.C."/>
        </authorList>
    </citation>
    <scope>NUCLEOTIDE SEQUENCE</scope>
    <source>
        <strain evidence="10">ZCTH01-B2</strain>
    </source>
</reference>
<comment type="pathway">
    <text evidence="7">tRNA modification; tRNA-queuosine biosynthesis.</text>
</comment>
<dbReference type="GO" id="GO:0008479">
    <property type="term" value="F:tRNA-guanosine(34) queuine transglycosylase activity"/>
    <property type="evidence" value="ECO:0007669"/>
    <property type="project" value="UniProtKB-UniRule"/>
</dbReference>
<evidence type="ECO:0000313" key="10">
    <source>
        <dbReference type="EMBL" id="MBY6276777.1"/>
    </source>
</evidence>
<evidence type="ECO:0000256" key="2">
    <source>
        <dbReference type="ARBA" id="ARBA00022679"/>
    </source>
</evidence>
<comment type="cofactor">
    <cofactor evidence="7">
        <name>Zn(2+)</name>
        <dbReference type="ChEBI" id="CHEBI:29105"/>
    </cofactor>
    <text evidence="7">Binds 1 zinc ion per subunit.</text>
</comment>
<dbReference type="RefSeq" id="WP_273379849.1">
    <property type="nucleotide sequence ID" value="NZ_JACSIR010000042.1"/>
</dbReference>
<feature type="domain" description="tRNA-guanine(15) transglycosylase-like" evidence="9">
    <location>
        <begin position="15"/>
        <end position="369"/>
    </location>
</feature>
<dbReference type="SUPFAM" id="SSF51713">
    <property type="entry name" value="tRNA-guanine transglycosylase"/>
    <property type="match status" value="1"/>
</dbReference>
<sequence>MAVRWELLRRDPASAARLGRLHTPHGVIETPVFMPVGTQATVKTLNPEEVWDLGARIILSNTYHLYLRPGHDLVQEAGGLHRFMNWKGAVLTDSGGFQVFSLADLRKITEEGVQFRSHIDGSTHFLSPEKAIAVENALGADIIMAFDECTPWPCDYDYAKRSIERTARWAARCKAAHARPDEQALFGIVQGSTFADLRRQSAEEIVALDFPGYGIGGLSVGEPKELMHEMLEVQVPLLPDDRPRYLMGVGSPEDLVEGVWRGVDMFDCVLPTRIARHGTVFVPDGKMTVRNAEFARDFLPIQEGCDCYACRNFSRAYIRHLLKADEMLGLRLCSIHNLRFLVRLMEEIRAALAAGTFAEYRKAFLERWHAGEAERRERARAAGGAGHAPGPAEPLLPENR</sequence>
<keyword evidence="4 7" id="KW-0671">Queuosine biosynthesis</keyword>
<dbReference type="InterPro" id="IPR036511">
    <property type="entry name" value="TGT-like_sf"/>
</dbReference>
<feature type="active site" description="Proton acceptor" evidence="7">
    <location>
        <position position="93"/>
    </location>
</feature>
<evidence type="ECO:0000313" key="11">
    <source>
        <dbReference type="Proteomes" id="UP000732377"/>
    </source>
</evidence>
<feature type="binding site" evidence="7">
    <location>
        <position position="190"/>
    </location>
    <ligand>
        <name>substrate</name>
    </ligand>
</feature>
<dbReference type="Gene3D" id="3.20.20.105">
    <property type="entry name" value="Queuine tRNA-ribosyltransferase-like"/>
    <property type="match status" value="1"/>
</dbReference>
<evidence type="ECO:0000256" key="3">
    <source>
        <dbReference type="ARBA" id="ARBA00022694"/>
    </source>
</evidence>
<comment type="subunit">
    <text evidence="7">Homodimer. Within each dimer, one monomer is responsible for RNA recognition and catalysis, while the other monomer binds to the replacement base PreQ1.</text>
</comment>
<feature type="compositionally biased region" description="Low complexity" evidence="8">
    <location>
        <begin position="388"/>
        <end position="400"/>
    </location>
</feature>
<feature type="region of interest" description="RNA binding; important for wobble base 34 recognition" evidence="7">
    <location>
        <begin position="272"/>
        <end position="276"/>
    </location>
</feature>
<feature type="binding site" evidence="7">
    <location>
        <position position="217"/>
    </location>
    <ligand>
        <name>substrate</name>
    </ligand>
</feature>
<dbReference type="InterPro" id="IPR004803">
    <property type="entry name" value="TGT"/>
</dbReference>
<name>A0A953I4K7_SYMTR</name>